<protein>
    <submittedName>
        <fullName evidence="1">Uncharacterized protein</fullName>
    </submittedName>
</protein>
<reference evidence="2" key="1">
    <citation type="submission" date="2016-11" db="EMBL/GenBank/DDBJ databases">
        <authorList>
            <person name="Varghese N."/>
            <person name="Submissions S."/>
        </authorList>
    </citation>
    <scope>NUCLEOTIDE SEQUENCE [LARGE SCALE GENOMIC DNA]</scope>
    <source>
        <strain evidence="2">DSM 16219</strain>
    </source>
</reference>
<evidence type="ECO:0000313" key="1">
    <source>
        <dbReference type="EMBL" id="SHJ90534.1"/>
    </source>
</evidence>
<dbReference type="OrthoDB" id="5516061at2"/>
<dbReference type="AlphaFoldDB" id="A0A1M6N4A5"/>
<accession>A0A1M6N4A5</accession>
<sequence>MCGFCMERLSLIVAEVEANGGCYILPDDVSLFEVAMIIQEAREPHVVLEVVEPQAPDMLEDPELLATVQCRVMMEHACGKPSAWVGHALVKKVMAKKPSVPEAMTFVLDAVRIKDADFLREVVTNPVTMPDFLGWDLWTQRIAARHLVREEGMKAFVPYDPRVRPALMFYVGLGLGQKARNHLALSMMESIGLPSVDDGEIGEYAGLLIGNLGE</sequence>
<organism evidence="1 2">
    <name type="scientific">Desulfatibacillum alkenivorans DSM 16219</name>
    <dbReference type="NCBI Taxonomy" id="1121393"/>
    <lineage>
        <taxon>Bacteria</taxon>
        <taxon>Pseudomonadati</taxon>
        <taxon>Thermodesulfobacteriota</taxon>
        <taxon>Desulfobacteria</taxon>
        <taxon>Desulfobacterales</taxon>
        <taxon>Desulfatibacillaceae</taxon>
        <taxon>Desulfatibacillum</taxon>
    </lineage>
</organism>
<proteinExistence type="predicted"/>
<evidence type="ECO:0000313" key="2">
    <source>
        <dbReference type="Proteomes" id="UP000183994"/>
    </source>
</evidence>
<dbReference type="STRING" id="1121393.SAMN02745216_02510"/>
<name>A0A1M6N4A5_9BACT</name>
<keyword evidence="2" id="KW-1185">Reference proteome</keyword>
<dbReference type="EMBL" id="FQZU01000014">
    <property type="protein sequence ID" value="SHJ90534.1"/>
    <property type="molecule type" value="Genomic_DNA"/>
</dbReference>
<dbReference type="Proteomes" id="UP000183994">
    <property type="component" value="Unassembled WGS sequence"/>
</dbReference>
<gene>
    <name evidence="1" type="ORF">SAMN02745216_02510</name>
</gene>